<dbReference type="RefSeq" id="WP_118916764.1">
    <property type="nucleotide sequence ID" value="NZ_CP032097.1"/>
</dbReference>
<evidence type="ECO:0000313" key="5">
    <source>
        <dbReference type="Proteomes" id="UP000290588"/>
    </source>
</evidence>
<dbReference type="Proteomes" id="UP000290588">
    <property type="component" value="Unassembled WGS sequence"/>
</dbReference>
<dbReference type="AlphaFoldDB" id="A0A347U6Q9"/>
<dbReference type="EMBL" id="NXIG01000017">
    <property type="protein sequence ID" value="RXI28853.1"/>
    <property type="molecule type" value="Genomic_DNA"/>
</dbReference>
<evidence type="ECO:0000256" key="1">
    <source>
        <dbReference type="SAM" id="Phobius"/>
    </source>
</evidence>
<proteinExistence type="predicted"/>
<dbReference type="KEGG" id="aell:AELL_0858"/>
<reference evidence="2 4" key="2">
    <citation type="submission" date="2018-08" db="EMBL/GenBank/DDBJ databases">
        <title>Complete genome of the Arcobacter ellisii type strain LMG 26155.</title>
        <authorList>
            <person name="Miller W.G."/>
            <person name="Yee E."/>
            <person name="Bono J.L."/>
        </authorList>
    </citation>
    <scope>NUCLEOTIDE SEQUENCE [LARGE SCALE GENOMIC DNA]</scope>
    <source>
        <strain evidence="2 4">LMG 26155</strain>
    </source>
</reference>
<evidence type="ECO:0000313" key="3">
    <source>
        <dbReference type="EMBL" id="RXI28853.1"/>
    </source>
</evidence>
<protein>
    <submittedName>
        <fullName evidence="3">Uncharacterized protein</fullName>
    </submittedName>
</protein>
<keyword evidence="1" id="KW-0812">Transmembrane</keyword>
<evidence type="ECO:0000313" key="4">
    <source>
        <dbReference type="Proteomes" id="UP000262582"/>
    </source>
</evidence>
<sequence>MKDITINTGTPRNVLGHVISGAVASAVISGAINYKKAQSRQITKKEAIKDTIKRTSQGAIATGSAIATANYLGQEGGLFKALTAASIGMMGIYAIEVIEEKLDQKYLTNQNIPVEEEDYE</sequence>
<reference evidence="3 5" key="1">
    <citation type="submission" date="2017-09" db="EMBL/GenBank/DDBJ databases">
        <title>Genomics of the genus Arcobacter.</title>
        <authorList>
            <person name="Perez-Cataluna A."/>
            <person name="Figueras M.J."/>
            <person name="Salas-Masso N."/>
        </authorList>
    </citation>
    <scope>NUCLEOTIDE SEQUENCE [LARGE SCALE GENOMIC DNA]</scope>
    <source>
        <strain evidence="3 5">CECT 7837</strain>
    </source>
</reference>
<dbReference type="Proteomes" id="UP000262582">
    <property type="component" value="Chromosome"/>
</dbReference>
<dbReference type="InterPro" id="IPR058956">
    <property type="entry name" value="MamC"/>
</dbReference>
<keyword evidence="1" id="KW-1133">Transmembrane helix</keyword>
<feature type="transmembrane region" description="Helical" evidence="1">
    <location>
        <begin position="14"/>
        <end position="34"/>
    </location>
</feature>
<name>A0A347U6Q9_9BACT</name>
<dbReference type="EMBL" id="CP032097">
    <property type="protein sequence ID" value="AXX94537.1"/>
    <property type="molecule type" value="Genomic_DNA"/>
</dbReference>
<keyword evidence="4" id="KW-1185">Reference proteome</keyword>
<evidence type="ECO:0000313" key="2">
    <source>
        <dbReference type="EMBL" id="AXX94537.1"/>
    </source>
</evidence>
<gene>
    <name evidence="2" type="ORF">AELL_0858</name>
    <name evidence="3" type="ORF">CP962_12985</name>
</gene>
<accession>A0A347U6Q9</accession>
<keyword evidence="1" id="KW-0472">Membrane</keyword>
<dbReference type="OrthoDB" id="5327756at2"/>
<organism evidence="3 5">
    <name type="scientific">Arcobacter ellisii</name>
    <dbReference type="NCBI Taxonomy" id="913109"/>
    <lineage>
        <taxon>Bacteria</taxon>
        <taxon>Pseudomonadati</taxon>
        <taxon>Campylobacterota</taxon>
        <taxon>Epsilonproteobacteria</taxon>
        <taxon>Campylobacterales</taxon>
        <taxon>Arcobacteraceae</taxon>
        <taxon>Arcobacter</taxon>
    </lineage>
</organism>
<dbReference type="Pfam" id="PF26373">
    <property type="entry name" value="MamC"/>
    <property type="match status" value="1"/>
</dbReference>